<dbReference type="InterPro" id="IPR036397">
    <property type="entry name" value="RNaseH_sf"/>
</dbReference>
<feature type="domain" description="RNase H type-1" evidence="8">
    <location>
        <begin position="60"/>
        <end position="236"/>
    </location>
</feature>
<dbReference type="EC" id="3.1.26.4" evidence="3"/>
<dbReference type="PANTHER" id="PTHR10642">
    <property type="entry name" value="RIBONUCLEASE H1"/>
    <property type="match status" value="1"/>
</dbReference>
<dbReference type="GO" id="GO:0046872">
    <property type="term" value="F:metal ion binding"/>
    <property type="evidence" value="ECO:0007669"/>
    <property type="project" value="UniProtKB-KW"/>
</dbReference>
<comment type="catalytic activity">
    <reaction evidence="1">
        <text>Endonucleolytic cleavage to 5'-phosphomonoester.</text>
        <dbReference type="EC" id="3.1.26.4"/>
    </reaction>
</comment>
<dbReference type="GO" id="GO:0003676">
    <property type="term" value="F:nucleic acid binding"/>
    <property type="evidence" value="ECO:0007669"/>
    <property type="project" value="InterPro"/>
</dbReference>
<accession>A0A9P5NFK6</accession>
<evidence type="ECO:0000256" key="6">
    <source>
        <dbReference type="ARBA" id="ARBA00022759"/>
    </source>
</evidence>
<evidence type="ECO:0000256" key="7">
    <source>
        <dbReference type="ARBA" id="ARBA00022801"/>
    </source>
</evidence>
<dbReference type="PANTHER" id="PTHR10642:SF26">
    <property type="entry name" value="RIBONUCLEASE H1"/>
    <property type="match status" value="1"/>
</dbReference>
<keyword evidence="4" id="KW-0540">Nuclease</keyword>
<dbReference type="Gene3D" id="3.30.420.10">
    <property type="entry name" value="Ribonuclease H-like superfamily/Ribonuclease H"/>
    <property type="match status" value="1"/>
</dbReference>
<keyword evidence="5" id="KW-0479">Metal-binding</keyword>
<organism evidence="9 10">
    <name type="scientific">Gymnopilus junonius</name>
    <name type="common">Spectacular rustgill mushroom</name>
    <name type="synonym">Gymnopilus spectabilis subsp. junonius</name>
    <dbReference type="NCBI Taxonomy" id="109634"/>
    <lineage>
        <taxon>Eukaryota</taxon>
        <taxon>Fungi</taxon>
        <taxon>Dikarya</taxon>
        <taxon>Basidiomycota</taxon>
        <taxon>Agaricomycotina</taxon>
        <taxon>Agaricomycetes</taxon>
        <taxon>Agaricomycetidae</taxon>
        <taxon>Agaricales</taxon>
        <taxon>Agaricineae</taxon>
        <taxon>Hymenogastraceae</taxon>
        <taxon>Gymnopilus</taxon>
    </lineage>
</organism>
<comment type="similarity">
    <text evidence="2">Belongs to the RNase H family.</text>
</comment>
<evidence type="ECO:0000256" key="2">
    <source>
        <dbReference type="ARBA" id="ARBA00005300"/>
    </source>
</evidence>
<protein>
    <recommendedName>
        <fullName evidence="3">ribonuclease H</fullName>
        <ecNumber evidence="3">3.1.26.4</ecNumber>
    </recommendedName>
</protein>
<evidence type="ECO:0000256" key="5">
    <source>
        <dbReference type="ARBA" id="ARBA00022723"/>
    </source>
</evidence>
<dbReference type="AlphaFoldDB" id="A0A9P5NFK6"/>
<keyword evidence="6" id="KW-0255">Endonuclease</keyword>
<dbReference type="EMBL" id="JADNYJ010000114">
    <property type="protein sequence ID" value="KAF8883650.1"/>
    <property type="molecule type" value="Genomic_DNA"/>
</dbReference>
<dbReference type="GO" id="GO:0004523">
    <property type="term" value="F:RNA-DNA hybrid ribonuclease activity"/>
    <property type="evidence" value="ECO:0007669"/>
    <property type="project" value="UniProtKB-EC"/>
</dbReference>
<dbReference type="CDD" id="cd13934">
    <property type="entry name" value="RNase_H_Dikarya_like"/>
    <property type="match status" value="1"/>
</dbReference>
<dbReference type="SUPFAM" id="SSF53098">
    <property type="entry name" value="Ribonuclease H-like"/>
    <property type="match status" value="1"/>
</dbReference>
<sequence length="237" mass="26599">MNLPKNQYVEDRQVVFCPSLARLEVSELIVECHNCHRYFAACCLHSSFGGDLYEPEKSHCEHGKLVFTDGACSNNGSAQAKAGLGISIGGEGGLHDHSWSISVDDSVDFEAPRTNQRAELLAAIEGLNRLELASQHDVSHGHKPAFDRQHTKEDRATYVVVTDSEYVVKGITEWFPSWRKRGWRTSDGKRPTNLDLFMRLDDFITTLEEDRVVVGFWRVPRAFNHAADALAKRAVKS</sequence>
<comment type="caution">
    <text evidence="9">The sequence shown here is derived from an EMBL/GenBank/DDBJ whole genome shotgun (WGS) entry which is preliminary data.</text>
</comment>
<dbReference type="InterPro" id="IPR012337">
    <property type="entry name" value="RNaseH-like_sf"/>
</dbReference>
<keyword evidence="7" id="KW-0378">Hydrolase</keyword>
<dbReference type="Proteomes" id="UP000724874">
    <property type="component" value="Unassembled WGS sequence"/>
</dbReference>
<keyword evidence="10" id="KW-1185">Reference proteome</keyword>
<evidence type="ECO:0000313" key="10">
    <source>
        <dbReference type="Proteomes" id="UP000724874"/>
    </source>
</evidence>
<reference evidence="9" key="1">
    <citation type="submission" date="2020-11" db="EMBL/GenBank/DDBJ databases">
        <authorList>
            <consortium name="DOE Joint Genome Institute"/>
            <person name="Ahrendt S."/>
            <person name="Riley R."/>
            <person name="Andreopoulos W."/>
            <person name="LaButti K."/>
            <person name="Pangilinan J."/>
            <person name="Ruiz-duenas F.J."/>
            <person name="Barrasa J.M."/>
            <person name="Sanchez-Garcia M."/>
            <person name="Camarero S."/>
            <person name="Miyauchi S."/>
            <person name="Serrano A."/>
            <person name="Linde D."/>
            <person name="Babiker R."/>
            <person name="Drula E."/>
            <person name="Ayuso-Fernandez I."/>
            <person name="Pacheco R."/>
            <person name="Padilla G."/>
            <person name="Ferreira P."/>
            <person name="Barriuso J."/>
            <person name="Kellner H."/>
            <person name="Castanera R."/>
            <person name="Alfaro M."/>
            <person name="Ramirez L."/>
            <person name="Pisabarro A.G."/>
            <person name="Kuo A."/>
            <person name="Tritt A."/>
            <person name="Lipzen A."/>
            <person name="He G."/>
            <person name="Yan M."/>
            <person name="Ng V."/>
            <person name="Cullen D."/>
            <person name="Martin F."/>
            <person name="Rosso M.-N."/>
            <person name="Henrissat B."/>
            <person name="Hibbett D."/>
            <person name="Martinez A.T."/>
            <person name="Grigoriev I.V."/>
        </authorList>
    </citation>
    <scope>NUCLEOTIDE SEQUENCE</scope>
    <source>
        <strain evidence="9">AH 44721</strain>
    </source>
</reference>
<dbReference type="Pfam" id="PF00075">
    <property type="entry name" value="RNase_H"/>
    <property type="match status" value="1"/>
</dbReference>
<evidence type="ECO:0000259" key="8">
    <source>
        <dbReference type="PROSITE" id="PS50879"/>
    </source>
</evidence>
<dbReference type="InterPro" id="IPR002156">
    <property type="entry name" value="RNaseH_domain"/>
</dbReference>
<name>A0A9P5NFK6_GYMJU</name>
<dbReference type="GO" id="GO:0043137">
    <property type="term" value="P:DNA replication, removal of RNA primer"/>
    <property type="evidence" value="ECO:0007669"/>
    <property type="project" value="TreeGrafter"/>
</dbReference>
<dbReference type="InterPro" id="IPR050092">
    <property type="entry name" value="RNase_H"/>
</dbReference>
<evidence type="ECO:0000256" key="1">
    <source>
        <dbReference type="ARBA" id="ARBA00000077"/>
    </source>
</evidence>
<dbReference type="OrthoDB" id="407198at2759"/>
<gene>
    <name evidence="9" type="ORF">CPB84DRAFT_1750631</name>
</gene>
<evidence type="ECO:0000313" key="9">
    <source>
        <dbReference type="EMBL" id="KAF8883650.1"/>
    </source>
</evidence>
<dbReference type="PROSITE" id="PS50879">
    <property type="entry name" value="RNASE_H_1"/>
    <property type="match status" value="1"/>
</dbReference>
<evidence type="ECO:0000256" key="3">
    <source>
        <dbReference type="ARBA" id="ARBA00012180"/>
    </source>
</evidence>
<evidence type="ECO:0000256" key="4">
    <source>
        <dbReference type="ARBA" id="ARBA00022722"/>
    </source>
</evidence>
<proteinExistence type="inferred from homology"/>